<accession>A0A9N9BDB0</accession>
<proteinExistence type="predicted"/>
<evidence type="ECO:0000313" key="2">
    <source>
        <dbReference type="Proteomes" id="UP000789572"/>
    </source>
</evidence>
<feature type="non-terminal residue" evidence="1">
    <location>
        <position position="1"/>
    </location>
</feature>
<gene>
    <name evidence="1" type="ORF">POCULU_LOCUS5451</name>
</gene>
<dbReference type="Proteomes" id="UP000789572">
    <property type="component" value="Unassembled WGS sequence"/>
</dbReference>
<evidence type="ECO:0000313" key="1">
    <source>
        <dbReference type="EMBL" id="CAG8559823.1"/>
    </source>
</evidence>
<sequence>MYLVQDAALSETSMISVESEAGLGNVHNGGNEANLNVVSEIAVEEIRKVDETTSKPVNGISGDVISFN</sequence>
<protein>
    <submittedName>
        <fullName evidence="1">6595_t:CDS:1</fullName>
    </submittedName>
</protein>
<dbReference type="EMBL" id="CAJVPJ010000837">
    <property type="protein sequence ID" value="CAG8559823.1"/>
    <property type="molecule type" value="Genomic_DNA"/>
</dbReference>
<organism evidence="1 2">
    <name type="scientific">Paraglomus occultum</name>
    <dbReference type="NCBI Taxonomy" id="144539"/>
    <lineage>
        <taxon>Eukaryota</taxon>
        <taxon>Fungi</taxon>
        <taxon>Fungi incertae sedis</taxon>
        <taxon>Mucoromycota</taxon>
        <taxon>Glomeromycotina</taxon>
        <taxon>Glomeromycetes</taxon>
        <taxon>Paraglomerales</taxon>
        <taxon>Paraglomeraceae</taxon>
        <taxon>Paraglomus</taxon>
    </lineage>
</organism>
<comment type="caution">
    <text evidence="1">The sequence shown here is derived from an EMBL/GenBank/DDBJ whole genome shotgun (WGS) entry which is preliminary data.</text>
</comment>
<dbReference type="AlphaFoldDB" id="A0A9N9BDB0"/>
<reference evidence="1" key="1">
    <citation type="submission" date="2021-06" db="EMBL/GenBank/DDBJ databases">
        <authorList>
            <person name="Kallberg Y."/>
            <person name="Tangrot J."/>
            <person name="Rosling A."/>
        </authorList>
    </citation>
    <scope>NUCLEOTIDE SEQUENCE</scope>
    <source>
        <strain evidence="1">IA702</strain>
    </source>
</reference>
<keyword evidence="2" id="KW-1185">Reference proteome</keyword>
<name>A0A9N9BDB0_9GLOM</name>